<keyword evidence="1" id="KW-1133">Transmembrane helix</keyword>
<comment type="caution">
    <text evidence="3">The sequence shown here is derived from an EMBL/GenBank/DDBJ whole genome shotgun (WGS) entry which is preliminary data.</text>
</comment>
<organism evidence="3 4">
    <name type="scientific">Chryseosolibacter histidini</name>
    <dbReference type="NCBI Taxonomy" id="2782349"/>
    <lineage>
        <taxon>Bacteria</taxon>
        <taxon>Pseudomonadati</taxon>
        <taxon>Bacteroidota</taxon>
        <taxon>Cytophagia</taxon>
        <taxon>Cytophagales</taxon>
        <taxon>Chryseotaleaceae</taxon>
        <taxon>Chryseosolibacter</taxon>
    </lineage>
</organism>
<dbReference type="Proteomes" id="UP001319200">
    <property type="component" value="Unassembled WGS sequence"/>
</dbReference>
<dbReference type="Pfam" id="PF19733">
    <property type="entry name" value="DUF6223"/>
    <property type="match status" value="1"/>
</dbReference>
<protein>
    <submittedName>
        <fullName evidence="3">Uncharacterized protein</fullName>
    </submittedName>
</protein>
<sequence>MGIKKLLRLCLLYIIIAMPLAAHAASGAGGLGAGRLLPGLAALAGLTGMIIGWRARNGSSQARAIVAGVLGLTSLFIGVLHAANAAGGFGTGNGLAGAIVAILLGLASMVVGLIGLVRFRRIAK</sequence>
<dbReference type="RefSeq" id="WP_254159100.1">
    <property type="nucleotide sequence ID" value="NZ_JAHESF010000001.1"/>
</dbReference>
<evidence type="ECO:0000256" key="2">
    <source>
        <dbReference type="SAM" id="SignalP"/>
    </source>
</evidence>
<keyword evidence="2" id="KW-0732">Signal</keyword>
<feature type="transmembrane region" description="Helical" evidence="1">
    <location>
        <begin position="65"/>
        <end position="83"/>
    </location>
</feature>
<feature type="transmembrane region" description="Helical" evidence="1">
    <location>
        <begin position="34"/>
        <end position="53"/>
    </location>
</feature>
<gene>
    <name evidence="3" type="ORF">KK083_00805</name>
</gene>
<dbReference type="InterPro" id="IPR045770">
    <property type="entry name" value="DUF6223"/>
</dbReference>
<name>A0AAP2GL22_9BACT</name>
<evidence type="ECO:0000313" key="4">
    <source>
        <dbReference type="Proteomes" id="UP001319200"/>
    </source>
</evidence>
<feature type="signal peptide" evidence="2">
    <location>
        <begin position="1"/>
        <end position="24"/>
    </location>
</feature>
<dbReference type="EMBL" id="JAHESF010000001">
    <property type="protein sequence ID" value="MBT1695393.1"/>
    <property type="molecule type" value="Genomic_DNA"/>
</dbReference>
<dbReference type="AlphaFoldDB" id="A0AAP2GL22"/>
<reference evidence="3 4" key="1">
    <citation type="submission" date="2021-05" db="EMBL/GenBank/DDBJ databases">
        <title>A Polyphasic approach of four new species of the genus Ohtaekwangia: Ohtaekwangia histidinii sp. nov., Ohtaekwangia cretensis sp. nov., Ohtaekwangia indiensis sp. nov., Ohtaekwangia reichenbachii sp. nov. from diverse environment.</title>
        <authorList>
            <person name="Octaviana S."/>
        </authorList>
    </citation>
    <scope>NUCLEOTIDE SEQUENCE [LARGE SCALE GENOMIC DNA]</scope>
    <source>
        <strain evidence="3 4">PWU4</strain>
    </source>
</reference>
<feature type="transmembrane region" description="Helical" evidence="1">
    <location>
        <begin position="95"/>
        <end position="117"/>
    </location>
</feature>
<accession>A0AAP2GL22</accession>
<keyword evidence="1" id="KW-0812">Transmembrane</keyword>
<evidence type="ECO:0000313" key="3">
    <source>
        <dbReference type="EMBL" id="MBT1695393.1"/>
    </source>
</evidence>
<keyword evidence="1" id="KW-0472">Membrane</keyword>
<feature type="chain" id="PRO_5043054807" evidence="2">
    <location>
        <begin position="25"/>
        <end position="124"/>
    </location>
</feature>
<keyword evidence="4" id="KW-1185">Reference proteome</keyword>
<proteinExistence type="predicted"/>
<evidence type="ECO:0000256" key="1">
    <source>
        <dbReference type="SAM" id="Phobius"/>
    </source>
</evidence>